<dbReference type="InterPro" id="IPR006311">
    <property type="entry name" value="TAT_signal"/>
</dbReference>
<dbReference type="PANTHER" id="PTHR43649:SF14">
    <property type="entry name" value="BLR3389 PROTEIN"/>
    <property type="match status" value="1"/>
</dbReference>
<dbReference type="EMBL" id="SKBU01000006">
    <property type="protein sequence ID" value="TCJ19882.1"/>
    <property type="molecule type" value="Genomic_DNA"/>
</dbReference>
<sequence>MPRRRAYAGSGASLISRRSFLGGVAAALGGLMLGGCGVTSLAAERLVVDFWNLFGGGDGARLDEMERAFRESRPEVRLNSTTLAWGAPYYTKLAMSAVGGRPPDVAILHQSRLAAYAPAGLLEPLDPQLLSEFDMGPDSFLPEVLEASRYEGEIYAIPLDTHPFVQYYNTDICKEAGLLGPDGELKPLEGPDAVIDALKRAKEVTGDLGLSFYPADDAGPWRLWYTLYGQLDGEAILSPDAREVTLDEEKALRAVEFMVALAQDAEVVRANIDYGGSVAQFLSGRAGFHWNGEWEVTTYLEADLPFSMLPFPNVFGENHVSQADRHTFVIPTQSSRDPRSMEAALEFISSMLKSSLIWAKGGHIPAYLPVANSDEYRELKPQSNYAGVADNVVIDPIAWFSGSGSTMEQRASAAFQSAMAGGISPRQAVVRLRTILQELVNIPKPI</sequence>
<dbReference type="RefSeq" id="WP_132688134.1">
    <property type="nucleotide sequence ID" value="NZ_SKBU01000006.1"/>
</dbReference>
<protein>
    <submittedName>
        <fullName evidence="2">Extracellular solute-binding protein</fullName>
    </submittedName>
</protein>
<dbReference type="AlphaFoldDB" id="A0A4V2NX47"/>
<dbReference type="Proteomes" id="UP000295244">
    <property type="component" value="Unassembled WGS sequence"/>
</dbReference>
<dbReference type="Gene3D" id="3.40.190.10">
    <property type="entry name" value="Periplasmic binding protein-like II"/>
    <property type="match status" value="1"/>
</dbReference>
<evidence type="ECO:0000313" key="2">
    <source>
        <dbReference type="EMBL" id="TCJ19882.1"/>
    </source>
</evidence>
<dbReference type="PANTHER" id="PTHR43649">
    <property type="entry name" value="ARABINOSE-BINDING PROTEIN-RELATED"/>
    <property type="match status" value="1"/>
</dbReference>
<comment type="caution">
    <text evidence="2">The sequence shown here is derived from an EMBL/GenBank/DDBJ whole genome shotgun (WGS) entry which is preliminary data.</text>
</comment>
<evidence type="ECO:0000313" key="3">
    <source>
        <dbReference type="Proteomes" id="UP000295244"/>
    </source>
</evidence>
<organism evidence="2 3">
    <name type="scientific">Rubrobacter taiwanensis</name>
    <dbReference type="NCBI Taxonomy" id="185139"/>
    <lineage>
        <taxon>Bacteria</taxon>
        <taxon>Bacillati</taxon>
        <taxon>Actinomycetota</taxon>
        <taxon>Rubrobacteria</taxon>
        <taxon>Rubrobacterales</taxon>
        <taxon>Rubrobacteraceae</taxon>
        <taxon>Rubrobacter</taxon>
    </lineage>
</organism>
<reference evidence="2 3" key="1">
    <citation type="submission" date="2019-03" db="EMBL/GenBank/DDBJ databases">
        <title>Whole genome sequence of a novel Rubrobacter taiwanensis strain, isolated from Yellowstone National Park.</title>
        <authorList>
            <person name="Freed S."/>
            <person name="Ramaley R.F."/>
            <person name="Kyndt J.A."/>
        </authorList>
    </citation>
    <scope>NUCLEOTIDE SEQUENCE [LARGE SCALE GENOMIC DNA]</scope>
    <source>
        <strain evidence="2 3">Yellowstone</strain>
    </source>
</reference>
<dbReference type="OrthoDB" id="2510110at2"/>
<dbReference type="InterPro" id="IPR050490">
    <property type="entry name" value="Bact_solute-bd_prot1"/>
</dbReference>
<name>A0A4V2NX47_9ACTN</name>
<dbReference type="SUPFAM" id="SSF53850">
    <property type="entry name" value="Periplasmic binding protein-like II"/>
    <property type="match status" value="1"/>
</dbReference>
<proteinExistence type="predicted"/>
<keyword evidence="1" id="KW-0472">Membrane</keyword>
<evidence type="ECO:0000256" key="1">
    <source>
        <dbReference type="SAM" id="Phobius"/>
    </source>
</evidence>
<dbReference type="PROSITE" id="PS51318">
    <property type="entry name" value="TAT"/>
    <property type="match status" value="1"/>
</dbReference>
<gene>
    <name evidence="2" type="ORF">E0L93_02695</name>
</gene>
<keyword evidence="3" id="KW-1185">Reference proteome</keyword>
<dbReference type="InterPro" id="IPR006059">
    <property type="entry name" value="SBP"/>
</dbReference>
<keyword evidence="1" id="KW-1133">Transmembrane helix</keyword>
<dbReference type="Pfam" id="PF13416">
    <property type="entry name" value="SBP_bac_8"/>
    <property type="match status" value="1"/>
</dbReference>
<accession>A0A4V2NX47</accession>
<feature type="transmembrane region" description="Helical" evidence="1">
    <location>
        <begin position="20"/>
        <end position="43"/>
    </location>
</feature>
<keyword evidence="1" id="KW-0812">Transmembrane</keyword>